<evidence type="ECO:0000313" key="1">
    <source>
        <dbReference type="EMBL" id="CAC5418041.1"/>
    </source>
</evidence>
<dbReference type="EMBL" id="CACVKT020008859">
    <property type="protein sequence ID" value="CAC5418041.1"/>
    <property type="molecule type" value="Genomic_DNA"/>
</dbReference>
<organism evidence="1 2">
    <name type="scientific">Mytilus coruscus</name>
    <name type="common">Sea mussel</name>
    <dbReference type="NCBI Taxonomy" id="42192"/>
    <lineage>
        <taxon>Eukaryota</taxon>
        <taxon>Metazoa</taxon>
        <taxon>Spiralia</taxon>
        <taxon>Lophotrochozoa</taxon>
        <taxon>Mollusca</taxon>
        <taxon>Bivalvia</taxon>
        <taxon>Autobranchia</taxon>
        <taxon>Pteriomorphia</taxon>
        <taxon>Mytilida</taxon>
        <taxon>Mytiloidea</taxon>
        <taxon>Mytilidae</taxon>
        <taxon>Mytilinae</taxon>
        <taxon>Mytilus</taxon>
    </lineage>
</organism>
<gene>
    <name evidence="1" type="ORF">MCOR_50502</name>
</gene>
<protein>
    <submittedName>
        <fullName evidence="1">Uncharacterized protein</fullName>
    </submittedName>
</protein>
<dbReference type="Proteomes" id="UP000507470">
    <property type="component" value="Unassembled WGS sequence"/>
</dbReference>
<dbReference type="OrthoDB" id="6096644at2759"/>
<accession>A0A6J8EFZ9</accession>
<sequence length="193" mass="21562">MVVIFKATCNEPSTTISCVSAVPNTGRGFSEKASDGFLYAVAIKHDQFSLTDLRQNGQTLDSCVVKFHTVNEKSFLSCIGGQSYIIHSETYPRKIDNIATMDTPTVICSDDIGHIYVSGQGSNDIHRLEGYIQESLMEPETVWKVFDISLDTQHGINMIKDPVALCFNMFNEDYSKLYIVNEWGKSVLVFDVI</sequence>
<reference evidence="1 2" key="1">
    <citation type="submission" date="2020-06" db="EMBL/GenBank/DDBJ databases">
        <authorList>
            <person name="Li R."/>
            <person name="Bekaert M."/>
        </authorList>
    </citation>
    <scope>NUCLEOTIDE SEQUENCE [LARGE SCALE GENOMIC DNA]</scope>
    <source>
        <strain evidence="2">wild</strain>
    </source>
</reference>
<keyword evidence="2" id="KW-1185">Reference proteome</keyword>
<name>A0A6J8EFZ9_MYTCO</name>
<evidence type="ECO:0000313" key="2">
    <source>
        <dbReference type="Proteomes" id="UP000507470"/>
    </source>
</evidence>
<dbReference type="AlphaFoldDB" id="A0A6J8EFZ9"/>
<proteinExistence type="predicted"/>